<comment type="caution">
    <text evidence="3">The sequence shown here is derived from an EMBL/GenBank/DDBJ whole genome shotgun (WGS) entry which is preliminary data.</text>
</comment>
<evidence type="ECO:0000259" key="2">
    <source>
        <dbReference type="PROSITE" id="PS50076"/>
    </source>
</evidence>
<dbReference type="Gene3D" id="1.10.287.110">
    <property type="entry name" value="DnaJ domain"/>
    <property type="match status" value="1"/>
</dbReference>
<dbReference type="CDD" id="cd06257">
    <property type="entry name" value="DnaJ"/>
    <property type="match status" value="1"/>
</dbReference>
<feature type="region of interest" description="Disordered" evidence="1">
    <location>
        <begin position="86"/>
        <end position="131"/>
    </location>
</feature>
<organism evidence="3 4">
    <name type="scientific">Pseudocercospora eumusae</name>
    <dbReference type="NCBI Taxonomy" id="321146"/>
    <lineage>
        <taxon>Eukaryota</taxon>
        <taxon>Fungi</taxon>
        <taxon>Dikarya</taxon>
        <taxon>Ascomycota</taxon>
        <taxon>Pezizomycotina</taxon>
        <taxon>Dothideomycetes</taxon>
        <taxon>Dothideomycetidae</taxon>
        <taxon>Mycosphaerellales</taxon>
        <taxon>Mycosphaerellaceae</taxon>
        <taxon>Pseudocercospora</taxon>
    </lineage>
</organism>
<evidence type="ECO:0000313" key="4">
    <source>
        <dbReference type="Proteomes" id="UP000070133"/>
    </source>
</evidence>
<name>A0A139HFA4_9PEZI</name>
<dbReference type="Proteomes" id="UP000070133">
    <property type="component" value="Unassembled WGS sequence"/>
</dbReference>
<feature type="compositionally biased region" description="Basic and acidic residues" evidence="1">
    <location>
        <begin position="86"/>
        <end position="101"/>
    </location>
</feature>
<keyword evidence="4" id="KW-1185">Reference proteome</keyword>
<feature type="domain" description="J" evidence="2">
    <location>
        <begin position="23"/>
        <end position="83"/>
    </location>
</feature>
<dbReference type="AlphaFoldDB" id="A0A139HFA4"/>
<dbReference type="EMBL" id="LFZN01000061">
    <property type="protein sequence ID" value="KXT01130.1"/>
    <property type="molecule type" value="Genomic_DNA"/>
</dbReference>
<dbReference type="InterPro" id="IPR001623">
    <property type="entry name" value="DnaJ_domain"/>
</dbReference>
<gene>
    <name evidence="3" type="ORF">AC578_10894</name>
</gene>
<evidence type="ECO:0000256" key="1">
    <source>
        <dbReference type="SAM" id="MobiDB-lite"/>
    </source>
</evidence>
<dbReference type="InterPro" id="IPR036869">
    <property type="entry name" value="J_dom_sf"/>
</dbReference>
<dbReference type="OrthoDB" id="10250354at2759"/>
<dbReference type="SUPFAM" id="SSF46565">
    <property type="entry name" value="Chaperone J-domain"/>
    <property type="match status" value="1"/>
</dbReference>
<proteinExistence type="predicted"/>
<dbReference type="PROSITE" id="PS50076">
    <property type="entry name" value="DNAJ_2"/>
    <property type="match status" value="1"/>
</dbReference>
<protein>
    <recommendedName>
        <fullName evidence="2">J domain-containing protein</fullName>
    </recommendedName>
</protein>
<dbReference type="Pfam" id="PF00226">
    <property type="entry name" value="DnaJ"/>
    <property type="match status" value="1"/>
</dbReference>
<accession>A0A139HFA4</accession>
<sequence>MHFADDSTIMTLERLYAQVSSDNPYKILGVSEDCKDGEIKYNYRQLADYLDPDKVPHEDLADYHVELFRKVESAYDQLILRYTARDPDSEPSFHENRERKPAKTTNIVTDSDSDSEPPPPPRETRKKKRARRAKDSYLEDFFTLEQAVRAKTMSKFSIKSVEDYYAACEKQAAPVEARQVRNALPSANREQSWAEKMLREQRQIDAEVHRQVVAQALWEEEQDWDDEYDEDEYGYEEDYLDEYENLSKKDWRYQA</sequence>
<reference evidence="3 4" key="1">
    <citation type="submission" date="2015-07" db="EMBL/GenBank/DDBJ databases">
        <title>Comparative genomics of the Sigatoka disease complex on banana suggests a link between parallel evolutionary changes in Pseudocercospora fijiensis and Pseudocercospora eumusae and increased virulence on the banana host.</title>
        <authorList>
            <person name="Chang T.-C."/>
            <person name="Salvucci A."/>
            <person name="Crous P.W."/>
            <person name="Stergiopoulos I."/>
        </authorList>
    </citation>
    <scope>NUCLEOTIDE SEQUENCE [LARGE SCALE GENOMIC DNA]</scope>
    <source>
        <strain evidence="3 4">CBS 114824</strain>
    </source>
</reference>
<evidence type="ECO:0000313" key="3">
    <source>
        <dbReference type="EMBL" id="KXT01130.1"/>
    </source>
</evidence>